<dbReference type="RefSeq" id="WP_406788025.1">
    <property type="nucleotide sequence ID" value="NZ_JBJIAA010000010.1"/>
</dbReference>
<dbReference type="Proteomes" id="UP001623592">
    <property type="component" value="Unassembled WGS sequence"/>
</dbReference>
<dbReference type="NCBIfam" id="NF033542">
    <property type="entry name" value="transpos_IS110"/>
    <property type="match status" value="1"/>
</dbReference>
<dbReference type="Pfam" id="PF02371">
    <property type="entry name" value="Transposase_20"/>
    <property type="match status" value="1"/>
</dbReference>
<accession>A0ABW8TFX8</accession>
<dbReference type="PANTHER" id="PTHR33055">
    <property type="entry name" value="TRANSPOSASE FOR INSERTION SEQUENCE ELEMENT IS1111A"/>
    <property type="match status" value="1"/>
</dbReference>
<comment type="caution">
    <text evidence="3">The sequence shown here is derived from an EMBL/GenBank/DDBJ whole genome shotgun (WGS) entry which is preliminary data.</text>
</comment>
<dbReference type="EMBL" id="JBJIAA010000010">
    <property type="protein sequence ID" value="MFL0251365.1"/>
    <property type="molecule type" value="Genomic_DNA"/>
</dbReference>
<sequence>MISIGIDVSKGKSTVCISKLHREILNKPFEVKHTLEELKKLADKIISFDEESKVILEATGHYHIPVVSYLQERGIFVCVVNPMLMKKYASISIRKGKTDKLDSKTISKFGLDNWYELSNYKIEEDTYYELKTLSRQYFQFMSLRIKLKVMLSNLLDETMPGIAGLLASNSTSFAKDKLSDFVQKYWHYDNIIKLSEKKFTESYKKWAKKEGYQFSENKAHEIYILAKNSITTMSSKMSSTKIIISETIKGIHSTGISLNLILSRMKELAKLLPEYDVVLNMNGVGERLAPRIIAEVGDVRKYYSAKALVAYSGIDAPPYQSGNFNGNNRKISKRGSRYLRKTGYEIMKSIKCRVPTKDTAVYDYIIKKESEGKAKKQAKIAGLNKFLRIYYARVSEVLKN</sequence>
<protein>
    <submittedName>
        <fullName evidence="3">IS110 family transposase</fullName>
    </submittedName>
</protein>
<keyword evidence="4" id="KW-1185">Reference proteome</keyword>
<feature type="domain" description="Transposase IS116/IS110/IS902 C-terminal" evidence="2">
    <location>
        <begin position="277"/>
        <end position="353"/>
    </location>
</feature>
<dbReference type="Pfam" id="PF01548">
    <property type="entry name" value="DEDD_Tnp_IS110"/>
    <property type="match status" value="1"/>
</dbReference>
<gene>
    <name evidence="3" type="ORF">ACJDT4_13145</name>
</gene>
<reference evidence="3 4" key="1">
    <citation type="submission" date="2024-11" db="EMBL/GenBank/DDBJ databases">
        <authorList>
            <person name="Heng Y.C."/>
            <person name="Lim A.C.H."/>
            <person name="Lee J.K.Y."/>
            <person name="Kittelmann S."/>
        </authorList>
    </citation>
    <scope>NUCLEOTIDE SEQUENCE [LARGE SCALE GENOMIC DNA]</scope>
    <source>
        <strain evidence="3 4">WILCCON 0114</strain>
    </source>
</reference>
<evidence type="ECO:0000259" key="2">
    <source>
        <dbReference type="Pfam" id="PF02371"/>
    </source>
</evidence>
<evidence type="ECO:0000313" key="3">
    <source>
        <dbReference type="EMBL" id="MFL0251365.1"/>
    </source>
</evidence>
<name>A0ABW8TFX8_9CLOT</name>
<dbReference type="InterPro" id="IPR003346">
    <property type="entry name" value="Transposase_20"/>
</dbReference>
<dbReference type="PANTHER" id="PTHR33055:SF13">
    <property type="entry name" value="TRANSPOSASE"/>
    <property type="match status" value="1"/>
</dbReference>
<evidence type="ECO:0000313" key="4">
    <source>
        <dbReference type="Proteomes" id="UP001623592"/>
    </source>
</evidence>
<dbReference type="InterPro" id="IPR002525">
    <property type="entry name" value="Transp_IS110-like_N"/>
</dbReference>
<dbReference type="InterPro" id="IPR047650">
    <property type="entry name" value="Transpos_IS110"/>
</dbReference>
<proteinExistence type="predicted"/>
<evidence type="ECO:0000259" key="1">
    <source>
        <dbReference type="Pfam" id="PF01548"/>
    </source>
</evidence>
<organism evidence="3 4">
    <name type="scientific">Clostridium neuense</name>
    <dbReference type="NCBI Taxonomy" id="1728934"/>
    <lineage>
        <taxon>Bacteria</taxon>
        <taxon>Bacillati</taxon>
        <taxon>Bacillota</taxon>
        <taxon>Clostridia</taxon>
        <taxon>Eubacteriales</taxon>
        <taxon>Clostridiaceae</taxon>
        <taxon>Clostridium</taxon>
    </lineage>
</organism>
<feature type="domain" description="Transposase IS110-like N-terminal" evidence="1">
    <location>
        <begin position="4"/>
        <end position="160"/>
    </location>
</feature>